<sequence>MNLNISTVSLTELLAIGVTDRDGIPLLTANYMLKNKMIYDLIRQTTLSIIALIIFTVCKDTFPEASLKQRYFATAYLVFEQSDRFGFGGTNYTVSYYKDHQIISFNKDKLIVTIIATAEANTGRILGMEKDFSPIVESMADKIFRGN</sequence>
<dbReference type="SUPFAM" id="SSF103196">
    <property type="entry name" value="Roadblock/LC7 domain"/>
    <property type="match status" value="1"/>
</dbReference>
<comment type="similarity">
    <text evidence="1">Belongs to the LAMTOR3 family.</text>
</comment>
<reference evidence="2 4" key="2">
    <citation type="journal article" date="2013" name="Nature">
        <title>Insights into bilaterian evolution from three spiralian genomes.</title>
        <authorList>
            <person name="Simakov O."/>
            <person name="Marletaz F."/>
            <person name="Cho S.J."/>
            <person name="Edsinger-Gonzales E."/>
            <person name="Havlak P."/>
            <person name="Hellsten U."/>
            <person name="Kuo D.H."/>
            <person name="Larsson T."/>
            <person name="Lv J."/>
            <person name="Arendt D."/>
            <person name="Savage R."/>
            <person name="Osoegawa K."/>
            <person name="de Jong P."/>
            <person name="Grimwood J."/>
            <person name="Chapman J.A."/>
            <person name="Shapiro H."/>
            <person name="Aerts A."/>
            <person name="Otillar R.P."/>
            <person name="Terry A.Y."/>
            <person name="Boore J.L."/>
            <person name="Grigoriev I.V."/>
            <person name="Lindberg D.R."/>
            <person name="Seaver E.C."/>
            <person name="Weisblat D.A."/>
            <person name="Putnam N.H."/>
            <person name="Rokhsar D.S."/>
        </authorList>
    </citation>
    <scope>NUCLEOTIDE SEQUENCE</scope>
</reference>
<protein>
    <submittedName>
        <fullName evidence="2 3">Uncharacterized protein</fullName>
    </submittedName>
</protein>
<dbReference type="EnsemblMetazoa" id="HelroT161444">
    <property type="protein sequence ID" value="HelroP161444"/>
    <property type="gene ID" value="HelroG161444"/>
</dbReference>
<dbReference type="SMART" id="SM01278">
    <property type="entry name" value="MAPKK1_Int"/>
    <property type="match status" value="1"/>
</dbReference>
<dbReference type="EMBL" id="AMQM01000821">
    <property type="status" value="NOT_ANNOTATED_CDS"/>
    <property type="molecule type" value="Genomic_DNA"/>
</dbReference>
<accession>T1ERH2</accession>
<dbReference type="STRING" id="6412.T1ERH2"/>
<dbReference type="InterPro" id="IPR015019">
    <property type="entry name" value="LAMTOR3"/>
</dbReference>
<dbReference type="OrthoDB" id="343907at2759"/>
<keyword evidence="4" id="KW-1185">Reference proteome</keyword>
<dbReference type="Pfam" id="PF08923">
    <property type="entry name" value="MAPKK1_Int"/>
    <property type="match status" value="1"/>
</dbReference>
<dbReference type="GeneID" id="20199172"/>
<dbReference type="GO" id="GO:0071230">
    <property type="term" value="P:cellular response to amino acid stimulus"/>
    <property type="evidence" value="ECO:0000318"/>
    <property type="project" value="GO_Central"/>
</dbReference>
<dbReference type="GO" id="GO:0071986">
    <property type="term" value="C:Ragulator complex"/>
    <property type="evidence" value="ECO:0000318"/>
    <property type="project" value="GO_Central"/>
</dbReference>
<proteinExistence type="inferred from homology"/>
<dbReference type="PANTHER" id="PTHR13378:SF1">
    <property type="entry name" value="RAGULATOR COMPLEX PROTEIN LAMTOR3"/>
    <property type="match status" value="1"/>
</dbReference>
<dbReference type="HOGENOM" id="CLU_134641_0_0_1"/>
<name>T1ERH2_HELRO</name>
<evidence type="ECO:0000256" key="1">
    <source>
        <dbReference type="ARBA" id="ARBA00005356"/>
    </source>
</evidence>
<dbReference type="AlphaFoldDB" id="T1ERH2"/>
<dbReference type="PANTHER" id="PTHR13378">
    <property type="entry name" value="REGULATOR COMPLEX PROTEIN LAMTOR3"/>
    <property type="match status" value="1"/>
</dbReference>
<evidence type="ECO:0000313" key="2">
    <source>
        <dbReference type="EMBL" id="ESO02203.1"/>
    </source>
</evidence>
<dbReference type="OMA" id="YYNAYQV"/>
<organism evidence="3 4">
    <name type="scientific">Helobdella robusta</name>
    <name type="common">Californian leech</name>
    <dbReference type="NCBI Taxonomy" id="6412"/>
    <lineage>
        <taxon>Eukaryota</taxon>
        <taxon>Metazoa</taxon>
        <taxon>Spiralia</taxon>
        <taxon>Lophotrochozoa</taxon>
        <taxon>Annelida</taxon>
        <taxon>Clitellata</taxon>
        <taxon>Hirudinea</taxon>
        <taxon>Rhynchobdellida</taxon>
        <taxon>Glossiphoniidae</taxon>
        <taxon>Helobdella</taxon>
    </lineage>
</organism>
<dbReference type="CTD" id="20199172"/>
<dbReference type="Proteomes" id="UP000015101">
    <property type="component" value="Unassembled WGS sequence"/>
</dbReference>
<dbReference type="InParanoid" id="T1ERH2"/>
<reference evidence="3" key="3">
    <citation type="submission" date="2015-06" db="UniProtKB">
        <authorList>
            <consortium name="EnsemblMetazoa"/>
        </authorList>
    </citation>
    <scope>IDENTIFICATION</scope>
</reference>
<evidence type="ECO:0000313" key="3">
    <source>
        <dbReference type="EnsemblMetazoa" id="HelroP161444"/>
    </source>
</evidence>
<dbReference type="FunCoup" id="T1ERH2">
    <property type="interactions" value="660"/>
</dbReference>
<dbReference type="KEGG" id="hro:HELRODRAFT_161444"/>
<evidence type="ECO:0000313" key="4">
    <source>
        <dbReference type="Proteomes" id="UP000015101"/>
    </source>
</evidence>
<dbReference type="GO" id="GO:0032008">
    <property type="term" value="P:positive regulation of TOR signaling"/>
    <property type="evidence" value="ECO:0000318"/>
    <property type="project" value="GO_Central"/>
</dbReference>
<gene>
    <name evidence="3" type="primary">20199172</name>
    <name evidence="2" type="ORF">HELRODRAFT_161444</name>
</gene>
<dbReference type="RefSeq" id="XP_009019611.1">
    <property type="nucleotide sequence ID" value="XM_009021363.1"/>
</dbReference>
<dbReference type="Gene3D" id="3.30.450.30">
    <property type="entry name" value="Dynein light chain 2a, cytoplasmic"/>
    <property type="match status" value="1"/>
</dbReference>
<reference evidence="4" key="1">
    <citation type="submission" date="2012-12" db="EMBL/GenBank/DDBJ databases">
        <authorList>
            <person name="Hellsten U."/>
            <person name="Grimwood J."/>
            <person name="Chapman J.A."/>
            <person name="Shapiro H."/>
            <person name="Aerts A."/>
            <person name="Otillar R.P."/>
            <person name="Terry A.Y."/>
            <person name="Boore J.L."/>
            <person name="Simakov O."/>
            <person name="Marletaz F."/>
            <person name="Cho S.-J."/>
            <person name="Edsinger-Gonzales E."/>
            <person name="Havlak P."/>
            <person name="Kuo D.-H."/>
            <person name="Larsson T."/>
            <person name="Lv J."/>
            <person name="Arendt D."/>
            <person name="Savage R."/>
            <person name="Osoegawa K."/>
            <person name="de Jong P."/>
            <person name="Lindberg D.R."/>
            <person name="Seaver E.C."/>
            <person name="Weisblat D.A."/>
            <person name="Putnam N.H."/>
            <person name="Grigoriev I.V."/>
            <person name="Rokhsar D.S."/>
        </authorList>
    </citation>
    <scope>NUCLEOTIDE SEQUENCE</scope>
</reference>
<dbReference type="EMBL" id="KB096742">
    <property type="protein sequence ID" value="ESO02203.1"/>
    <property type="molecule type" value="Genomic_DNA"/>
</dbReference>